<evidence type="ECO:0000313" key="3">
    <source>
        <dbReference type="Proteomes" id="UP000826195"/>
    </source>
</evidence>
<dbReference type="AlphaFoldDB" id="A0AAV7IIC4"/>
<proteinExistence type="predicted"/>
<dbReference type="InterPro" id="IPR012674">
    <property type="entry name" value="Calycin"/>
</dbReference>
<name>A0AAV7IIC4_COTGL</name>
<keyword evidence="3" id="KW-1185">Reference proteome</keyword>
<keyword evidence="1" id="KW-0732">Signal</keyword>
<organism evidence="2 3">
    <name type="scientific">Cotesia glomerata</name>
    <name type="common">Lepidopteran parasitic wasp</name>
    <name type="synonym">Apanteles glomeratus</name>
    <dbReference type="NCBI Taxonomy" id="32391"/>
    <lineage>
        <taxon>Eukaryota</taxon>
        <taxon>Metazoa</taxon>
        <taxon>Ecdysozoa</taxon>
        <taxon>Arthropoda</taxon>
        <taxon>Hexapoda</taxon>
        <taxon>Insecta</taxon>
        <taxon>Pterygota</taxon>
        <taxon>Neoptera</taxon>
        <taxon>Endopterygota</taxon>
        <taxon>Hymenoptera</taxon>
        <taxon>Apocrita</taxon>
        <taxon>Ichneumonoidea</taxon>
        <taxon>Braconidae</taxon>
        <taxon>Microgastrinae</taxon>
        <taxon>Cotesia</taxon>
    </lineage>
</organism>
<reference evidence="2 3" key="1">
    <citation type="journal article" date="2021" name="J. Hered.">
        <title>A chromosome-level genome assembly of the parasitoid wasp, Cotesia glomerata (Hymenoptera: Braconidae).</title>
        <authorList>
            <person name="Pinto B.J."/>
            <person name="Weis J.J."/>
            <person name="Gamble T."/>
            <person name="Ode P.J."/>
            <person name="Paul R."/>
            <person name="Zaspel J.M."/>
        </authorList>
    </citation>
    <scope>NUCLEOTIDE SEQUENCE [LARGE SCALE GENOMIC DNA]</scope>
    <source>
        <strain evidence="2">CgM1</strain>
    </source>
</reference>
<dbReference type="Gene3D" id="2.40.128.20">
    <property type="match status" value="1"/>
</dbReference>
<accession>A0AAV7IIC4</accession>
<dbReference type="Proteomes" id="UP000826195">
    <property type="component" value="Unassembled WGS sequence"/>
</dbReference>
<protein>
    <submittedName>
        <fullName evidence="2">Uncharacterized protein</fullName>
    </submittedName>
</protein>
<gene>
    <name evidence="2" type="ORF">KQX54_002983</name>
</gene>
<feature type="signal peptide" evidence="1">
    <location>
        <begin position="1"/>
        <end position="16"/>
    </location>
</feature>
<dbReference type="SUPFAM" id="SSF50814">
    <property type="entry name" value="Lipocalins"/>
    <property type="match status" value="1"/>
</dbReference>
<evidence type="ECO:0000313" key="2">
    <source>
        <dbReference type="EMBL" id="KAH0551915.1"/>
    </source>
</evidence>
<dbReference type="EMBL" id="JAHXZJ010001492">
    <property type="protein sequence ID" value="KAH0551915.1"/>
    <property type="molecule type" value="Genomic_DNA"/>
</dbReference>
<feature type="chain" id="PRO_5043585982" evidence="1">
    <location>
        <begin position="17"/>
        <end position="186"/>
    </location>
</feature>
<sequence length="186" mass="21491">MLRVAIYLCLIVGSFAYYLQPGLCPSIPYQDKFIPSKLAGRWYKYQCPDYLLDKNSTCQGLDIATFNGGTTNIIFFDYSGVSKMSSRIAVGAHFEHSRIAIEMHVPGFGITEEELHILDTDYYSYFIIIGCQEFGNQHYFRLWVDTREKDPKIDYTDKVNQALKNLGIHPYNFVKVDNQNCQFLSY</sequence>
<comment type="caution">
    <text evidence="2">The sequence shown here is derived from an EMBL/GenBank/DDBJ whole genome shotgun (WGS) entry which is preliminary data.</text>
</comment>
<evidence type="ECO:0000256" key="1">
    <source>
        <dbReference type="SAM" id="SignalP"/>
    </source>
</evidence>